<accession>A0A101JG84</accession>
<sequence>MTDTPLSNLMDAHVQADTAETYAAFVAMFQNSCEGILVNSATRLISVIIDRDSVSAFAPGPV</sequence>
<comment type="caution">
    <text evidence="1">The sequence shown here is derived from an EMBL/GenBank/DDBJ whole genome shotgun (WGS) entry which is preliminary data.</text>
</comment>
<keyword evidence="2" id="KW-1185">Reference proteome</keyword>
<name>A0A101JG84_9ACTN</name>
<evidence type="ECO:0000313" key="1">
    <source>
        <dbReference type="EMBL" id="KUL26329.1"/>
    </source>
</evidence>
<gene>
    <name evidence="1" type="ORF">ADL15_38715</name>
</gene>
<proteinExistence type="predicted"/>
<organism evidence="1 2">
    <name type="scientific">Actinoplanes awajinensis subsp. mycoplanecinus</name>
    <dbReference type="NCBI Taxonomy" id="135947"/>
    <lineage>
        <taxon>Bacteria</taxon>
        <taxon>Bacillati</taxon>
        <taxon>Actinomycetota</taxon>
        <taxon>Actinomycetes</taxon>
        <taxon>Micromonosporales</taxon>
        <taxon>Micromonosporaceae</taxon>
        <taxon>Actinoplanes</taxon>
    </lineage>
</organism>
<dbReference type="RefSeq" id="WP_067702358.1">
    <property type="nucleotide sequence ID" value="NZ_LLZH01000307.1"/>
</dbReference>
<reference evidence="1 2" key="1">
    <citation type="submission" date="2015-10" db="EMBL/GenBank/DDBJ databases">
        <authorList>
            <person name="Gilbert D.G."/>
        </authorList>
    </citation>
    <scope>NUCLEOTIDE SEQUENCE [LARGE SCALE GENOMIC DNA]</scope>
    <source>
        <strain evidence="1 2">NRRL B-16712</strain>
    </source>
</reference>
<evidence type="ECO:0000313" key="2">
    <source>
        <dbReference type="Proteomes" id="UP000053244"/>
    </source>
</evidence>
<dbReference type="EMBL" id="LLZH01000307">
    <property type="protein sequence ID" value="KUL26329.1"/>
    <property type="molecule type" value="Genomic_DNA"/>
</dbReference>
<dbReference type="AlphaFoldDB" id="A0A101JG84"/>
<protein>
    <submittedName>
        <fullName evidence="1">Uncharacterized protein</fullName>
    </submittedName>
</protein>
<dbReference type="Proteomes" id="UP000053244">
    <property type="component" value="Unassembled WGS sequence"/>
</dbReference>